<accession>A0ACC2T909</accession>
<dbReference type="Proteomes" id="UP001165960">
    <property type="component" value="Unassembled WGS sequence"/>
</dbReference>
<gene>
    <name evidence="1" type="ORF">DSO57_1000787</name>
</gene>
<evidence type="ECO:0000313" key="1">
    <source>
        <dbReference type="EMBL" id="KAJ9071113.1"/>
    </source>
</evidence>
<dbReference type="EMBL" id="QTSX02003552">
    <property type="protein sequence ID" value="KAJ9071113.1"/>
    <property type="molecule type" value="Genomic_DNA"/>
</dbReference>
<evidence type="ECO:0000313" key="2">
    <source>
        <dbReference type="Proteomes" id="UP001165960"/>
    </source>
</evidence>
<keyword evidence="2" id="KW-1185">Reference proteome</keyword>
<name>A0ACC2T909_9FUNG</name>
<organism evidence="1 2">
    <name type="scientific">Entomophthora muscae</name>
    <dbReference type="NCBI Taxonomy" id="34485"/>
    <lineage>
        <taxon>Eukaryota</taxon>
        <taxon>Fungi</taxon>
        <taxon>Fungi incertae sedis</taxon>
        <taxon>Zoopagomycota</taxon>
        <taxon>Entomophthoromycotina</taxon>
        <taxon>Entomophthoromycetes</taxon>
        <taxon>Entomophthorales</taxon>
        <taxon>Entomophthoraceae</taxon>
        <taxon>Entomophthora</taxon>
    </lineage>
</organism>
<sequence length="318" mass="35090">MEVVKHLLMEIYNLAPLWARPYIILASHGIDPAYAQAHFTVYRSEFSTNSQKVFYLAKKLIGHYRDWFSSHLIRNPGIFQNYDLFVSSLLSFSGEDKDLSDPSASWFAGLAQGLLPLGKYSQKFCSLQSRLKASDTEACSFYKIGINKLLQEFLVHHNLPDELEPLIREVVKWNPSNFSSKTHLSSNLSPAACLFVPDKVPLSSTPPPGTEPKAGGRFCLTAKEDHLLPAFPLSKCSPLVNKISTLTLLSLSNNFKSPTVLVTIHGPLGKINVLALFNTGANSSFLEDKLANLIELPASRSLDVKKGNSTLTSATPIL</sequence>
<protein>
    <submittedName>
        <fullName evidence="1">Uncharacterized protein</fullName>
    </submittedName>
</protein>
<reference evidence="1" key="1">
    <citation type="submission" date="2022-04" db="EMBL/GenBank/DDBJ databases">
        <title>Genome of the entomopathogenic fungus Entomophthora muscae.</title>
        <authorList>
            <person name="Elya C."/>
            <person name="Lovett B.R."/>
            <person name="Lee E."/>
            <person name="Macias A.M."/>
            <person name="Hajek A.E."/>
            <person name="De Bivort B.L."/>
            <person name="Kasson M.T."/>
            <person name="De Fine Licht H.H."/>
            <person name="Stajich J.E."/>
        </authorList>
    </citation>
    <scope>NUCLEOTIDE SEQUENCE</scope>
    <source>
        <strain evidence="1">Berkeley</strain>
    </source>
</reference>
<proteinExistence type="predicted"/>
<comment type="caution">
    <text evidence="1">The sequence shown here is derived from an EMBL/GenBank/DDBJ whole genome shotgun (WGS) entry which is preliminary data.</text>
</comment>